<proteinExistence type="predicted"/>
<reference evidence="1 2" key="1">
    <citation type="submission" date="2018-10" db="EMBL/GenBank/DDBJ databases">
        <title>A collection Staphylococci species genome sequencing.</title>
        <authorList>
            <person name="Cole K."/>
        </authorList>
    </citation>
    <scope>NUCLEOTIDE SEQUENCE [LARGE SCALE GENOMIC DNA]</scope>
    <source>
        <strain evidence="2">NCTC 12218</strain>
    </source>
</reference>
<dbReference type="RefSeq" id="WP_126476631.1">
    <property type="nucleotide sequence ID" value="NZ_RXWV01000019.1"/>
</dbReference>
<dbReference type="PANTHER" id="PTHR37316">
    <property type="entry name" value="TEICHOIC ACID GLYCEROL-PHOSPHATE PRIMASE"/>
    <property type="match status" value="1"/>
</dbReference>
<dbReference type="AlphaFoldDB" id="A0AAJ4VIT3"/>
<sequence>MEIKVENKCFVIENLKESQIKLSNNGINKSFDSVNGKIVIKFEDLQELLKEKNQPLFFKSQHDEDIIVNNEIHKFGHTSIKKKKATYYIYITKENKIAVIYNKRPALLNFYNKNGVLEDVNVVNNQLIMKMSFECYNYKPTYIEGKIKVRNKDIEIIVNGKIIDINQNMNTFKVTAQLEIKLEELEYLFMGDVPFYNYNSDIYDISINYQIDEMLISKYYARLKFSQQNKYLINDENWLEFSDTFMLLCRPYPTIYGNLSMRLIPVPKDTYQYYISGSVMQRDNNKESIVCLEYPEKAQENGLIFFKWLVKKYGKKLNIYYLISSASNDLENLKGYENHIIYYKSKENLAIAYNASVICHSHSAGYVLPFATNKTEQMINQKNRVFLQHGIIGSKDVSSIYGRKPNDKIADLFVVSSNRERELVHKDYGFENNEIILTGLPRFDEVIKTRKDKYKKFKNKNKILIMPTWRTGMHTFSDEKFMESNYYKEFQTLINNPKIYELIEEKGYKVSLYLHRNFQVFNKLFSSEYIEILSEQDHDVKDLLAEYQVLITDYSSVGLDFALMHKKVLYYRPKEILGDDFVEETTDLLPGKVITTQDELMSELINTSMYKEHKNNLDKIYKYSDKKACKRIAEEMLSYFNLNRKF</sequence>
<evidence type="ECO:0008006" key="3">
    <source>
        <dbReference type="Google" id="ProtNLM"/>
    </source>
</evidence>
<dbReference type="Proteomes" id="UP000274792">
    <property type="component" value="Unassembled WGS sequence"/>
</dbReference>
<dbReference type="InterPro" id="IPR051612">
    <property type="entry name" value="Teichoic_Acid_Biosynth"/>
</dbReference>
<comment type="caution">
    <text evidence="1">The sequence shown here is derived from an EMBL/GenBank/DDBJ whole genome shotgun (WGS) entry which is preliminary data.</text>
</comment>
<accession>A0AAJ4VIT3</accession>
<dbReference type="GO" id="GO:0016020">
    <property type="term" value="C:membrane"/>
    <property type="evidence" value="ECO:0007669"/>
    <property type="project" value="InterPro"/>
</dbReference>
<protein>
    <recommendedName>
        <fullName evidence="3">CDP-glycerol glycerophosphotransferase</fullName>
    </recommendedName>
</protein>
<dbReference type="SUPFAM" id="SSF53756">
    <property type="entry name" value="UDP-Glycosyltransferase/glycogen phosphorylase"/>
    <property type="match status" value="1"/>
</dbReference>
<evidence type="ECO:0000313" key="1">
    <source>
        <dbReference type="EMBL" id="RTX74371.1"/>
    </source>
</evidence>
<dbReference type="InterPro" id="IPR043148">
    <property type="entry name" value="TagF_C"/>
</dbReference>
<dbReference type="PANTHER" id="PTHR37316:SF1">
    <property type="entry name" value="TEICHOIC ACID GLYCEROL-PHOSPHATE PRIMASE"/>
    <property type="match status" value="1"/>
</dbReference>
<dbReference type="GO" id="GO:0047355">
    <property type="term" value="F:CDP-glycerol glycerophosphotransferase activity"/>
    <property type="evidence" value="ECO:0007669"/>
    <property type="project" value="InterPro"/>
</dbReference>
<evidence type="ECO:0000313" key="2">
    <source>
        <dbReference type="Proteomes" id="UP000274792"/>
    </source>
</evidence>
<dbReference type="Pfam" id="PF04464">
    <property type="entry name" value="Glyphos_transf"/>
    <property type="match status" value="1"/>
</dbReference>
<name>A0AAJ4VIT3_MAMSC</name>
<dbReference type="Gene3D" id="3.40.50.12580">
    <property type="match status" value="1"/>
</dbReference>
<organism evidence="1 2">
    <name type="scientific">Mammaliicoccus sciuri</name>
    <name type="common">Staphylococcus sciuri</name>
    <dbReference type="NCBI Taxonomy" id="1296"/>
    <lineage>
        <taxon>Bacteria</taxon>
        <taxon>Bacillati</taxon>
        <taxon>Bacillota</taxon>
        <taxon>Bacilli</taxon>
        <taxon>Bacillales</taxon>
        <taxon>Staphylococcaceae</taxon>
        <taxon>Mammaliicoccus</taxon>
    </lineage>
</organism>
<dbReference type="InterPro" id="IPR007554">
    <property type="entry name" value="Glycerophosphate_synth"/>
</dbReference>
<gene>
    <name evidence="1" type="ORF">CD117_02900</name>
</gene>
<dbReference type="EMBL" id="RXWV01000019">
    <property type="protein sequence ID" value="RTX74371.1"/>
    <property type="molecule type" value="Genomic_DNA"/>
</dbReference>